<evidence type="ECO:0000313" key="2">
    <source>
        <dbReference type="Proteomes" id="UP000316759"/>
    </source>
</evidence>
<dbReference type="AlphaFoldDB" id="A0A504YC96"/>
<evidence type="ECO:0000313" key="1">
    <source>
        <dbReference type="EMBL" id="TPP58653.1"/>
    </source>
</evidence>
<sequence length="219" mass="24211">MQLSPILVLRELVLNTPTSFYQQFGPFVCAIMSAFRDKNATTRELASITLRSAFELAAAREQRSRMGAPVGGNNRFGGTDIVRGLEFLGAGLQDPSESFGFNRPNYGQHGTMRNPLTQDHSVTSLPRGTPSNFSAPIDWYRNCLIEALRAFPAPGTSSSGDQNVTLKKLHRDDWTHGSMLLLTELLICVQSAYDELLNELDEMVGVVGEPNFPCFFSDF</sequence>
<dbReference type="EMBL" id="SUNJ01011765">
    <property type="protein sequence ID" value="TPP58653.1"/>
    <property type="molecule type" value="Genomic_DNA"/>
</dbReference>
<dbReference type="Proteomes" id="UP000316759">
    <property type="component" value="Unassembled WGS sequence"/>
</dbReference>
<name>A0A504YC96_FASGI</name>
<dbReference type="OrthoDB" id="2250022at2759"/>
<proteinExistence type="predicted"/>
<keyword evidence="2" id="KW-1185">Reference proteome</keyword>
<gene>
    <name evidence="1" type="ORF">FGIG_11551</name>
</gene>
<organism evidence="1 2">
    <name type="scientific">Fasciola gigantica</name>
    <name type="common">Giant liver fluke</name>
    <dbReference type="NCBI Taxonomy" id="46835"/>
    <lineage>
        <taxon>Eukaryota</taxon>
        <taxon>Metazoa</taxon>
        <taxon>Spiralia</taxon>
        <taxon>Lophotrochozoa</taxon>
        <taxon>Platyhelminthes</taxon>
        <taxon>Trematoda</taxon>
        <taxon>Digenea</taxon>
        <taxon>Plagiorchiida</taxon>
        <taxon>Echinostomata</taxon>
        <taxon>Echinostomatoidea</taxon>
        <taxon>Fasciolidae</taxon>
        <taxon>Fasciola</taxon>
    </lineage>
</organism>
<reference evidence="1 2" key="1">
    <citation type="submission" date="2019-04" db="EMBL/GenBank/DDBJ databases">
        <title>Annotation for the trematode Fasciola gigantica.</title>
        <authorList>
            <person name="Choi Y.-J."/>
        </authorList>
    </citation>
    <scope>NUCLEOTIDE SEQUENCE [LARGE SCALE GENOMIC DNA]</scope>
    <source>
        <strain evidence="1">Uganda_cow_1</strain>
    </source>
</reference>
<dbReference type="STRING" id="46835.A0A504YC96"/>
<protein>
    <submittedName>
        <fullName evidence="1">FKBP12-rapamycin complex-associated protein</fullName>
    </submittedName>
</protein>
<accession>A0A504YC96</accession>
<comment type="caution">
    <text evidence="1">The sequence shown here is derived from an EMBL/GenBank/DDBJ whole genome shotgun (WGS) entry which is preliminary data.</text>
</comment>